<gene>
    <name evidence="1" type="ORF">FD20_GL000246</name>
</gene>
<dbReference type="PATRIC" id="fig|1423812.3.peg.248"/>
<dbReference type="NCBIfam" id="TIGR02530">
    <property type="entry name" value="flg_new"/>
    <property type="match status" value="1"/>
</dbReference>
<sequence>MSMEISRVHDPALTAQNIVSQKKEQNAALFSKVLDEKKQSVKLSNHARKRLTARDLHLHNDDYQQISNALTELEQKGSKESLLLYKDMGLIANIHNRTIITAMNMQEINTVTNIDSTKFIK</sequence>
<evidence type="ECO:0008006" key="3">
    <source>
        <dbReference type="Google" id="ProtNLM"/>
    </source>
</evidence>
<dbReference type="EMBL" id="AZEG01000010">
    <property type="protein sequence ID" value="KRL37572.1"/>
    <property type="molecule type" value="Genomic_DNA"/>
</dbReference>
<organism evidence="1 2">
    <name type="scientific">Liquorilactobacillus uvarum DSM 19971</name>
    <dbReference type="NCBI Taxonomy" id="1423812"/>
    <lineage>
        <taxon>Bacteria</taxon>
        <taxon>Bacillati</taxon>
        <taxon>Bacillota</taxon>
        <taxon>Bacilli</taxon>
        <taxon>Lactobacillales</taxon>
        <taxon>Lactobacillaceae</taxon>
        <taxon>Liquorilactobacillus</taxon>
    </lineage>
</organism>
<accession>A0A0R1Q407</accession>
<dbReference type="InterPro" id="IPR013367">
    <property type="entry name" value="Flagellar_put"/>
</dbReference>
<evidence type="ECO:0000313" key="2">
    <source>
        <dbReference type="Proteomes" id="UP000051155"/>
    </source>
</evidence>
<comment type="caution">
    <text evidence="1">The sequence shown here is derived from an EMBL/GenBank/DDBJ whole genome shotgun (WGS) entry which is preliminary data.</text>
</comment>
<dbReference type="RefSeq" id="WP_057736989.1">
    <property type="nucleotide sequence ID" value="NZ_AZEG01000010.1"/>
</dbReference>
<reference evidence="1 2" key="1">
    <citation type="journal article" date="2015" name="Genome Announc.">
        <title>Expanding the biotechnology potential of lactobacilli through comparative genomics of 213 strains and associated genera.</title>
        <authorList>
            <person name="Sun Z."/>
            <person name="Harris H.M."/>
            <person name="McCann A."/>
            <person name="Guo C."/>
            <person name="Argimon S."/>
            <person name="Zhang W."/>
            <person name="Yang X."/>
            <person name="Jeffery I.B."/>
            <person name="Cooney J.C."/>
            <person name="Kagawa T.F."/>
            <person name="Liu W."/>
            <person name="Song Y."/>
            <person name="Salvetti E."/>
            <person name="Wrobel A."/>
            <person name="Rasinkangas P."/>
            <person name="Parkhill J."/>
            <person name="Rea M.C."/>
            <person name="O'Sullivan O."/>
            <person name="Ritari J."/>
            <person name="Douillard F.P."/>
            <person name="Paul Ross R."/>
            <person name="Yang R."/>
            <person name="Briner A.E."/>
            <person name="Felis G.E."/>
            <person name="de Vos W.M."/>
            <person name="Barrangou R."/>
            <person name="Klaenhammer T.R."/>
            <person name="Caufield P.W."/>
            <person name="Cui Y."/>
            <person name="Zhang H."/>
            <person name="O'Toole P.W."/>
        </authorList>
    </citation>
    <scope>NUCLEOTIDE SEQUENCE [LARGE SCALE GENOMIC DNA]</scope>
    <source>
        <strain evidence="1 2">DSM 19971</strain>
    </source>
</reference>
<dbReference type="Proteomes" id="UP000051155">
    <property type="component" value="Unassembled WGS sequence"/>
</dbReference>
<keyword evidence="2" id="KW-1185">Reference proteome</keyword>
<evidence type="ECO:0000313" key="1">
    <source>
        <dbReference type="EMBL" id="KRL37572.1"/>
    </source>
</evidence>
<dbReference type="AlphaFoldDB" id="A0A0R1Q407"/>
<proteinExistence type="predicted"/>
<name>A0A0R1Q407_9LACO</name>
<protein>
    <recommendedName>
        <fullName evidence="3">Flagellar operon protein</fullName>
    </recommendedName>
</protein>
<dbReference type="STRING" id="1423812.FD20_GL000246"/>